<dbReference type="PANTHER" id="PTHR38686">
    <property type="entry name" value="APOLIPOPROTEIN N-ACYLTRANSFERASE"/>
    <property type="match status" value="1"/>
</dbReference>
<keyword evidence="5 8" id="KW-1133">Transmembrane helix</keyword>
<evidence type="ECO:0000256" key="4">
    <source>
        <dbReference type="ARBA" id="ARBA00022692"/>
    </source>
</evidence>
<dbReference type="GO" id="GO:0016410">
    <property type="term" value="F:N-acyltransferase activity"/>
    <property type="evidence" value="ECO:0007669"/>
    <property type="project" value="UniProtKB-UniRule"/>
</dbReference>
<dbReference type="Proteomes" id="UP000280344">
    <property type="component" value="Chromosome"/>
</dbReference>
<evidence type="ECO:0000259" key="9">
    <source>
        <dbReference type="PROSITE" id="PS50263"/>
    </source>
</evidence>
<keyword evidence="10" id="KW-0449">Lipoprotein</keyword>
<dbReference type="GO" id="GO:0005886">
    <property type="term" value="C:plasma membrane"/>
    <property type="evidence" value="ECO:0007669"/>
    <property type="project" value="UniProtKB-SubCell"/>
</dbReference>
<dbReference type="InterPro" id="IPR004563">
    <property type="entry name" value="Apolipo_AcylTrfase"/>
</dbReference>
<dbReference type="AlphaFoldDB" id="A0A3Q9G3F3"/>
<dbReference type="HAMAP" id="MF_01148">
    <property type="entry name" value="Lnt"/>
    <property type="match status" value="1"/>
</dbReference>
<feature type="transmembrane region" description="Helical" evidence="8">
    <location>
        <begin position="471"/>
        <end position="489"/>
    </location>
</feature>
<evidence type="ECO:0000256" key="2">
    <source>
        <dbReference type="ARBA" id="ARBA00022475"/>
    </source>
</evidence>
<name>A0A3Q9G3F3_9ACTO</name>
<feature type="transmembrane region" description="Helical" evidence="8">
    <location>
        <begin position="76"/>
        <end position="97"/>
    </location>
</feature>
<accession>A0A3Q9G3F3</accession>
<dbReference type="SUPFAM" id="SSF56317">
    <property type="entry name" value="Carbon-nitrogen hydrolase"/>
    <property type="match status" value="1"/>
</dbReference>
<gene>
    <name evidence="8 10" type="primary">lnt</name>
    <name evidence="10" type="ORF">EJ997_03470</name>
</gene>
<protein>
    <recommendedName>
        <fullName evidence="8">Apolipoprotein N-acyltransferase</fullName>
        <shortName evidence="8">ALP N-acyltransferase</shortName>
        <ecNumber evidence="8">2.3.1.269</ecNumber>
    </recommendedName>
</protein>
<dbReference type="RefSeq" id="WP_126703353.1">
    <property type="nucleotide sequence ID" value="NZ_CP034593.1"/>
</dbReference>
<comment type="function">
    <text evidence="8">Catalyzes the phospholipid dependent N-acylation of the N-terminal cysteine of apolipoprotein, the last step in lipoprotein maturation.</text>
</comment>
<keyword evidence="11" id="KW-1185">Reference proteome</keyword>
<dbReference type="GO" id="GO:0042158">
    <property type="term" value="P:lipoprotein biosynthetic process"/>
    <property type="evidence" value="ECO:0007669"/>
    <property type="project" value="UniProtKB-UniRule"/>
</dbReference>
<dbReference type="CDD" id="cd07571">
    <property type="entry name" value="ALP_N-acyl_transferase"/>
    <property type="match status" value="1"/>
</dbReference>
<reference evidence="10 11" key="1">
    <citation type="submission" date="2018-12" db="EMBL/GenBank/DDBJ databases">
        <title>Complete genome sequence of Flaviflexus sp. H23T48.</title>
        <authorList>
            <person name="Bae J.-W."/>
            <person name="Lee J.-Y."/>
        </authorList>
    </citation>
    <scope>NUCLEOTIDE SEQUENCE [LARGE SCALE GENOMIC DNA]</scope>
    <source>
        <strain evidence="10 11">H23T48</strain>
    </source>
</reference>
<evidence type="ECO:0000256" key="3">
    <source>
        <dbReference type="ARBA" id="ARBA00022679"/>
    </source>
</evidence>
<evidence type="ECO:0000256" key="6">
    <source>
        <dbReference type="ARBA" id="ARBA00023136"/>
    </source>
</evidence>
<feature type="transmembrane region" description="Helical" evidence="8">
    <location>
        <begin position="23"/>
        <end position="41"/>
    </location>
</feature>
<keyword evidence="4 8" id="KW-0812">Transmembrane</keyword>
<dbReference type="PROSITE" id="PS50263">
    <property type="entry name" value="CN_HYDROLASE"/>
    <property type="match status" value="1"/>
</dbReference>
<dbReference type="InterPro" id="IPR045378">
    <property type="entry name" value="LNT_N"/>
</dbReference>
<keyword evidence="7 8" id="KW-0012">Acyltransferase</keyword>
<dbReference type="KEGG" id="flh:EJ997_03470"/>
<dbReference type="NCBIfam" id="TIGR00546">
    <property type="entry name" value="lnt"/>
    <property type="match status" value="1"/>
</dbReference>
<comment type="similarity">
    <text evidence="8">Belongs to the CN hydrolase family. Apolipoprotein N-acyltransferase subfamily.</text>
</comment>
<comment type="pathway">
    <text evidence="8">Protein modification; lipoprotein biosynthesis (N-acyl transfer).</text>
</comment>
<comment type="subcellular location">
    <subcellularLocation>
        <location evidence="1 8">Cell membrane</location>
        <topology evidence="1 8">Multi-pass membrane protein</topology>
    </subcellularLocation>
</comment>
<keyword evidence="6 8" id="KW-0472">Membrane</keyword>
<sequence length="495" mass="53168">MRSLLLLLVAALGGGLMWASFDPIDVAALAFPALVLLALAVRDRSMLFGFLAGTVWGLAFFLPLVSWSWTAVGEPLPWVALSISQALFIGLTGGIWARASTMPTIPAAILGAFAFAGTEVIRTNFPFGGFPWGMVAFSQVGTPLLRTAPYIAAVGVTFLTVALSLLLALGVRFLYEGPRVEGLILVLTPVLAVALCVSIPLPVRGSETLRVGWVQGGPDVGEHDSGRALNVTLRHEEETMRLLESEPELDLILWPESASDRDIRTTPEAMEIVQRVSAASDVPLLLGTQEYIDDGRYNDYSLIFEGKFVDHYSKSRPVPFGEFIPMRDFFRNFTDAVDQVSTDMLAGEGPAVLDVPVGERTVALAVPICFEIAVDQVVQDAINGGGTALIVPVNSASFGDSAESLQQMEQTIFRAVEHSRSAVQVSTVGVSGVVMPNGTLVAQSDKLEAASGVYGIPLRDELTPATRYGHIYRIVALIGALLSLVWAIARRKERS</sequence>
<dbReference type="Pfam" id="PF20154">
    <property type="entry name" value="LNT_N"/>
    <property type="match status" value="1"/>
</dbReference>
<evidence type="ECO:0000313" key="10">
    <source>
        <dbReference type="EMBL" id="AZQ76545.1"/>
    </source>
</evidence>
<keyword evidence="2 8" id="KW-1003">Cell membrane</keyword>
<comment type="catalytic activity">
    <reaction evidence="8">
        <text>N-terminal S-1,2-diacyl-sn-glyceryl-L-cysteinyl-[lipoprotein] + a glycerophospholipid = N-acyl-S-1,2-diacyl-sn-glyceryl-L-cysteinyl-[lipoprotein] + a 2-acyl-sn-glycero-3-phospholipid + H(+)</text>
        <dbReference type="Rhea" id="RHEA:48228"/>
        <dbReference type="Rhea" id="RHEA-COMP:14681"/>
        <dbReference type="Rhea" id="RHEA-COMP:14684"/>
        <dbReference type="ChEBI" id="CHEBI:15378"/>
        <dbReference type="ChEBI" id="CHEBI:136912"/>
        <dbReference type="ChEBI" id="CHEBI:140656"/>
        <dbReference type="ChEBI" id="CHEBI:140657"/>
        <dbReference type="ChEBI" id="CHEBI:140660"/>
        <dbReference type="EC" id="2.3.1.269"/>
    </reaction>
</comment>
<proteinExistence type="inferred from homology"/>
<dbReference type="EC" id="2.3.1.269" evidence="8"/>
<dbReference type="Gene3D" id="3.60.110.10">
    <property type="entry name" value="Carbon-nitrogen hydrolase"/>
    <property type="match status" value="1"/>
</dbReference>
<evidence type="ECO:0000256" key="7">
    <source>
        <dbReference type="ARBA" id="ARBA00023315"/>
    </source>
</evidence>
<dbReference type="InterPro" id="IPR036526">
    <property type="entry name" value="C-N_Hydrolase_sf"/>
</dbReference>
<evidence type="ECO:0000256" key="5">
    <source>
        <dbReference type="ARBA" id="ARBA00022989"/>
    </source>
</evidence>
<dbReference type="EMBL" id="CP034593">
    <property type="protein sequence ID" value="AZQ76545.1"/>
    <property type="molecule type" value="Genomic_DNA"/>
</dbReference>
<feature type="transmembrane region" description="Helical" evidence="8">
    <location>
        <begin position="150"/>
        <end position="175"/>
    </location>
</feature>
<dbReference type="InterPro" id="IPR003010">
    <property type="entry name" value="C-N_Hydrolase"/>
</dbReference>
<keyword evidence="3 8" id="KW-0808">Transferase</keyword>
<evidence type="ECO:0000256" key="1">
    <source>
        <dbReference type="ARBA" id="ARBA00004651"/>
    </source>
</evidence>
<feature type="transmembrane region" description="Helical" evidence="8">
    <location>
        <begin position="48"/>
        <end position="70"/>
    </location>
</feature>
<feature type="transmembrane region" description="Helical" evidence="8">
    <location>
        <begin position="109"/>
        <end position="130"/>
    </location>
</feature>
<dbReference type="UniPathway" id="UPA00666"/>
<dbReference type="OrthoDB" id="9804277at2"/>
<evidence type="ECO:0000256" key="8">
    <source>
        <dbReference type="HAMAP-Rule" id="MF_01148"/>
    </source>
</evidence>
<feature type="transmembrane region" description="Helical" evidence="8">
    <location>
        <begin position="182"/>
        <end position="201"/>
    </location>
</feature>
<feature type="domain" description="CN hydrolase" evidence="9">
    <location>
        <begin position="209"/>
        <end position="458"/>
    </location>
</feature>
<organism evidence="10 11">
    <name type="scientific">Flaviflexus ciconiae</name>
    <dbReference type="NCBI Taxonomy" id="2496867"/>
    <lineage>
        <taxon>Bacteria</taxon>
        <taxon>Bacillati</taxon>
        <taxon>Actinomycetota</taxon>
        <taxon>Actinomycetes</taxon>
        <taxon>Actinomycetales</taxon>
        <taxon>Actinomycetaceae</taxon>
        <taxon>Flaviflexus</taxon>
    </lineage>
</organism>
<dbReference type="PANTHER" id="PTHR38686:SF1">
    <property type="entry name" value="APOLIPOPROTEIN N-ACYLTRANSFERASE"/>
    <property type="match status" value="1"/>
</dbReference>
<evidence type="ECO:0000313" key="11">
    <source>
        <dbReference type="Proteomes" id="UP000280344"/>
    </source>
</evidence>